<keyword evidence="3" id="KW-1185">Reference proteome</keyword>
<evidence type="ECO:0000256" key="1">
    <source>
        <dbReference type="SAM" id="MobiDB-lite"/>
    </source>
</evidence>
<name>A0A9R0JHJ9_SPIOL</name>
<reference evidence="3" key="1">
    <citation type="journal article" date="2021" name="Nat. Commun.">
        <title>Genomic analyses provide insights into spinach domestication and the genetic basis of agronomic traits.</title>
        <authorList>
            <person name="Cai X."/>
            <person name="Sun X."/>
            <person name="Xu C."/>
            <person name="Sun H."/>
            <person name="Wang X."/>
            <person name="Ge C."/>
            <person name="Zhang Z."/>
            <person name="Wang Q."/>
            <person name="Fei Z."/>
            <person name="Jiao C."/>
            <person name="Wang Q."/>
        </authorList>
    </citation>
    <scope>NUCLEOTIDE SEQUENCE [LARGE SCALE GENOMIC DNA]</scope>
    <source>
        <strain evidence="3">cv. Varoflay</strain>
    </source>
</reference>
<dbReference type="RefSeq" id="XP_021835245.1">
    <property type="nucleotide sequence ID" value="XM_021979553.2"/>
</dbReference>
<dbReference type="Proteomes" id="UP000813463">
    <property type="component" value="Chromosome 6"/>
</dbReference>
<sequence>MELNSLNDVSATSQHVDSNNTTTSDKEQNAKPDVEDQIAGYIFMCNAATKPECFTYRVFGLPASRIRVVEKIKPNTKLFLFDVDVKLLYGLYVAISSGKLALEPYAFGGKFPAQVKFSIARECLPLPEVAFKDVIKENYYHRNKFNQELNDEQVNKLVSLFHPMTVPSPQGPSLSFLDGVRTVYQKYVDPSQQVTRYTCMRSERNVPEVPQTVYANTYYGQNPMIPVSAAMAPSNSTLSSASQWVAIAAESLNAEVRTSNLRLPSSSYVPGVSHAHNGSDSRGVGYGYQNPAYHGSHQTLSVTTDQGVNNWSNHAYDIHPHYVSSYHTQNQGDSARSHTWASGSSGVSVDNAYTHNNSNNHSTSVSYGNSYTQGYLPLPPSQPSVSSVVDAGNSYIHYYGANSATATDAYGNQDNYSFH</sequence>
<dbReference type="PANTHER" id="PTHR46444:SF19">
    <property type="entry name" value="OS02G0745600 PROTEIN"/>
    <property type="match status" value="1"/>
</dbReference>
<dbReference type="AlphaFoldDB" id="A0A9R0JHJ9"/>
<evidence type="ECO:0000259" key="2">
    <source>
        <dbReference type="PROSITE" id="PS51222"/>
    </source>
</evidence>
<reference evidence="4" key="2">
    <citation type="submission" date="2025-08" db="UniProtKB">
        <authorList>
            <consortium name="RefSeq"/>
        </authorList>
    </citation>
    <scope>IDENTIFICATION</scope>
    <source>
        <tissue evidence="4">Leaf</tissue>
    </source>
</reference>
<dbReference type="InterPro" id="IPR013989">
    <property type="entry name" value="Dev_and_cell_death_domain"/>
</dbReference>
<dbReference type="GeneID" id="110774952"/>
<dbReference type="OrthoDB" id="1920894at2759"/>
<dbReference type="Pfam" id="PF10539">
    <property type="entry name" value="Dev_Cell_Death"/>
    <property type="match status" value="1"/>
</dbReference>
<evidence type="ECO:0000313" key="3">
    <source>
        <dbReference type="Proteomes" id="UP000813463"/>
    </source>
</evidence>
<organism evidence="3 4">
    <name type="scientific">Spinacia oleracea</name>
    <name type="common">Spinach</name>
    <dbReference type="NCBI Taxonomy" id="3562"/>
    <lineage>
        <taxon>Eukaryota</taxon>
        <taxon>Viridiplantae</taxon>
        <taxon>Streptophyta</taxon>
        <taxon>Embryophyta</taxon>
        <taxon>Tracheophyta</taxon>
        <taxon>Spermatophyta</taxon>
        <taxon>Magnoliopsida</taxon>
        <taxon>eudicotyledons</taxon>
        <taxon>Gunneridae</taxon>
        <taxon>Pentapetalae</taxon>
        <taxon>Caryophyllales</taxon>
        <taxon>Chenopodiaceae</taxon>
        <taxon>Chenopodioideae</taxon>
        <taxon>Anserineae</taxon>
        <taxon>Spinacia</taxon>
    </lineage>
</organism>
<proteinExistence type="predicted"/>
<feature type="domain" description="DCD" evidence="2">
    <location>
        <begin position="36"/>
        <end position="163"/>
    </location>
</feature>
<feature type="compositionally biased region" description="Polar residues" evidence="1">
    <location>
        <begin position="1"/>
        <end position="23"/>
    </location>
</feature>
<feature type="region of interest" description="Disordered" evidence="1">
    <location>
        <begin position="1"/>
        <end position="30"/>
    </location>
</feature>
<protein>
    <recommendedName>
        <fullName evidence="2">DCD domain-containing protein</fullName>
    </recommendedName>
</protein>
<dbReference type="PANTHER" id="PTHR46444">
    <property type="entry name" value="DCD (DEVELOPMENT AND CELL DEATH) DOMAIN PROTEIN-RELATED"/>
    <property type="match status" value="1"/>
</dbReference>
<dbReference type="SMART" id="SM00767">
    <property type="entry name" value="DCD"/>
    <property type="match status" value="1"/>
</dbReference>
<gene>
    <name evidence="4" type="primary">LOC110774952</name>
</gene>
<evidence type="ECO:0000313" key="4">
    <source>
        <dbReference type="RefSeq" id="XP_021835245.1"/>
    </source>
</evidence>
<dbReference type="PROSITE" id="PS51222">
    <property type="entry name" value="DCD"/>
    <property type="match status" value="1"/>
</dbReference>
<accession>A0A9R0JHJ9</accession>
<dbReference type="KEGG" id="soe:110774952"/>